<reference evidence="1 2" key="1">
    <citation type="journal article" date="2015" name="Int. J. Syst. Evol. Microbiol.">
        <title>Carboxylicivirga linearis sp. nov., isolated from a sea cucumber culture pond.</title>
        <authorList>
            <person name="Wang F.Q."/>
            <person name="Zhou Y.X."/>
            <person name="Lin X.Z."/>
            <person name="Chen G.J."/>
            <person name="Du Z.J."/>
        </authorList>
    </citation>
    <scope>NUCLEOTIDE SEQUENCE [LARGE SCALE GENOMIC DNA]</scope>
    <source>
        <strain evidence="1 2">FB218</strain>
    </source>
</reference>
<proteinExistence type="predicted"/>
<organism evidence="1 2">
    <name type="scientific">Carboxylicivirga linearis</name>
    <dbReference type="NCBI Taxonomy" id="1628157"/>
    <lineage>
        <taxon>Bacteria</taxon>
        <taxon>Pseudomonadati</taxon>
        <taxon>Bacteroidota</taxon>
        <taxon>Bacteroidia</taxon>
        <taxon>Marinilabiliales</taxon>
        <taxon>Marinilabiliaceae</taxon>
        <taxon>Carboxylicivirga</taxon>
    </lineage>
</organism>
<protein>
    <submittedName>
        <fullName evidence="1">Uncharacterized protein</fullName>
    </submittedName>
</protein>
<sequence length="202" mass="23466">MKNNTTTMSGKPFHTLPIPSIFHSDKSNQPFTECKVCQKDIIRSGEPYIIEKAYGQDLTKGRREVVFELAYCMDCVQQINESLSQESRDKIQAYFKENTDIDKRDQELKKYELFETDIWLQNCIVKNKSMDEVDEFQIYALCIGNDILFHQAPYMVCGDAIDEVMELLSNKSLDILNDLMSDILDLPPNYDELLKRPTPLIF</sequence>
<evidence type="ECO:0000313" key="2">
    <source>
        <dbReference type="Proteomes" id="UP000708576"/>
    </source>
</evidence>
<gene>
    <name evidence="1" type="ORF">KEM10_05400</name>
</gene>
<evidence type="ECO:0000313" key="1">
    <source>
        <dbReference type="EMBL" id="MBS2097706.1"/>
    </source>
</evidence>
<keyword evidence="2" id="KW-1185">Reference proteome</keyword>
<comment type="caution">
    <text evidence="1">The sequence shown here is derived from an EMBL/GenBank/DDBJ whole genome shotgun (WGS) entry which is preliminary data.</text>
</comment>
<name>A0ABS5JTL3_9BACT</name>
<dbReference type="EMBL" id="JAGUCO010000002">
    <property type="protein sequence ID" value="MBS2097706.1"/>
    <property type="molecule type" value="Genomic_DNA"/>
</dbReference>
<accession>A0ABS5JTL3</accession>
<dbReference type="Proteomes" id="UP000708576">
    <property type="component" value="Unassembled WGS sequence"/>
</dbReference>